<sequence>MNVIEQHVELTDDTLTVPIPADWRGKGATLKLILDEEVEPVPVLKPKIDLTQFGGKFAYLSSEATDRMLGDLDNMRNEWERDI</sequence>
<dbReference type="Proteomes" id="UP000664795">
    <property type="component" value="Unassembled WGS sequence"/>
</dbReference>
<reference evidence="1 2" key="1">
    <citation type="submission" date="2021-03" db="EMBL/GenBank/DDBJ databases">
        <title>Fibrella sp. HMF5036 genome sequencing and assembly.</title>
        <authorList>
            <person name="Kang H."/>
            <person name="Kim H."/>
            <person name="Bae S."/>
            <person name="Joh K."/>
        </authorList>
    </citation>
    <scope>NUCLEOTIDE SEQUENCE [LARGE SCALE GENOMIC DNA]</scope>
    <source>
        <strain evidence="1 2">HMF5036</strain>
    </source>
</reference>
<protein>
    <submittedName>
        <fullName evidence="1">Uncharacterized protein</fullName>
    </submittedName>
</protein>
<keyword evidence="2" id="KW-1185">Reference proteome</keyword>
<dbReference type="RefSeq" id="WP_207336730.1">
    <property type="nucleotide sequence ID" value="NZ_JAFMYU010000014.1"/>
</dbReference>
<name>A0A939G9Z1_9BACT</name>
<accession>A0A939G9Z1</accession>
<gene>
    <name evidence="1" type="ORF">J2I48_17280</name>
</gene>
<organism evidence="1 2">
    <name type="scientific">Fibrella aquatilis</name>
    <dbReference type="NCBI Taxonomy" id="2817059"/>
    <lineage>
        <taxon>Bacteria</taxon>
        <taxon>Pseudomonadati</taxon>
        <taxon>Bacteroidota</taxon>
        <taxon>Cytophagia</taxon>
        <taxon>Cytophagales</taxon>
        <taxon>Spirosomataceae</taxon>
        <taxon>Fibrella</taxon>
    </lineage>
</organism>
<dbReference type="EMBL" id="JAFMYU010000014">
    <property type="protein sequence ID" value="MBO0932766.1"/>
    <property type="molecule type" value="Genomic_DNA"/>
</dbReference>
<evidence type="ECO:0000313" key="1">
    <source>
        <dbReference type="EMBL" id="MBO0932766.1"/>
    </source>
</evidence>
<proteinExistence type="predicted"/>
<evidence type="ECO:0000313" key="2">
    <source>
        <dbReference type="Proteomes" id="UP000664795"/>
    </source>
</evidence>
<dbReference type="AlphaFoldDB" id="A0A939G9Z1"/>
<comment type="caution">
    <text evidence="1">The sequence shown here is derived from an EMBL/GenBank/DDBJ whole genome shotgun (WGS) entry which is preliminary data.</text>
</comment>